<evidence type="ECO:0000256" key="6">
    <source>
        <dbReference type="HAMAP-Rule" id="MF_00074"/>
    </source>
</evidence>
<gene>
    <name evidence="6" type="primary">rsmG</name>
</gene>
<dbReference type="PANTHER" id="PTHR31760">
    <property type="entry name" value="S-ADENOSYL-L-METHIONINE-DEPENDENT METHYLTRANSFERASES SUPERFAMILY PROTEIN"/>
    <property type="match status" value="1"/>
</dbReference>
<reference evidence="7" key="1">
    <citation type="journal article" date="2006" name="Appl. Environ. Microbiol.">
        <title>Comparative genomics of DNA fragments from six Antarctic marine planktonic bacteria.</title>
        <authorList>
            <person name="Grzymski J.J."/>
            <person name="Carter B.J."/>
            <person name="DeLong E.F."/>
            <person name="Feldman R.A."/>
            <person name="Ghadiri A."/>
            <person name="Murray A.E."/>
        </authorList>
    </citation>
    <scope>NUCLEOTIDE SEQUENCE</scope>
</reference>
<keyword evidence="2 6" id="KW-0698">rRNA processing</keyword>
<dbReference type="Gene3D" id="3.40.50.150">
    <property type="entry name" value="Vaccinia Virus protein VP39"/>
    <property type="match status" value="1"/>
</dbReference>
<feature type="binding site" evidence="6">
    <location>
        <position position="77"/>
    </location>
    <ligand>
        <name>S-adenosyl-L-methionine</name>
        <dbReference type="ChEBI" id="CHEBI:59789"/>
    </ligand>
</feature>
<dbReference type="AlphaFoldDB" id="Q2PY41"/>
<evidence type="ECO:0000313" key="7">
    <source>
        <dbReference type="EMBL" id="ABC25386.1"/>
    </source>
</evidence>
<keyword evidence="4 6" id="KW-0808">Transferase</keyword>
<dbReference type="InterPro" id="IPR029063">
    <property type="entry name" value="SAM-dependent_MTases_sf"/>
</dbReference>
<evidence type="ECO:0000256" key="2">
    <source>
        <dbReference type="ARBA" id="ARBA00022552"/>
    </source>
</evidence>
<evidence type="ECO:0000256" key="5">
    <source>
        <dbReference type="ARBA" id="ARBA00022691"/>
    </source>
</evidence>
<evidence type="ECO:0000256" key="3">
    <source>
        <dbReference type="ARBA" id="ARBA00022603"/>
    </source>
</evidence>
<comment type="caution">
    <text evidence="6">Lacks conserved residue(s) required for the propagation of feature annotation.</text>
</comment>
<keyword evidence="5 6" id="KW-0949">S-adenosyl-L-methionine</keyword>
<evidence type="ECO:0000256" key="4">
    <source>
        <dbReference type="ARBA" id="ARBA00022679"/>
    </source>
</evidence>
<accession>Q2PY41</accession>
<name>Q2PY41_9BACT</name>
<dbReference type="GO" id="GO:0070043">
    <property type="term" value="F:rRNA (guanine-N7-)-methyltransferase activity"/>
    <property type="evidence" value="ECO:0007669"/>
    <property type="project" value="UniProtKB-UniRule"/>
</dbReference>
<dbReference type="Pfam" id="PF02527">
    <property type="entry name" value="GidB"/>
    <property type="match status" value="1"/>
</dbReference>
<feature type="binding site" evidence="6">
    <location>
        <position position="82"/>
    </location>
    <ligand>
        <name>S-adenosyl-L-methionine</name>
        <dbReference type="ChEBI" id="CHEBI:59789"/>
    </ligand>
</feature>
<feature type="binding site" evidence="6">
    <location>
        <begin position="128"/>
        <end position="129"/>
    </location>
    <ligand>
        <name>S-adenosyl-L-methionine</name>
        <dbReference type="ChEBI" id="CHEBI:59789"/>
    </ligand>
</feature>
<keyword evidence="3 6" id="KW-0489">Methyltransferase</keyword>
<sequence length="218" mass="24477">MTIKPPTAKDFKRFPFLTKEAIEQLQRLPNLYKEWNSRINVISRKDMELLWERHIFHSLTLGLAADFQPDMNVLDLGTGGGFPGIPLAIAFPSVQWTLNDSMAKKIRVVQAVSEAMAIPNISAYHGRIEKLKGPWDAVVTRAVAPASQLLTWTRGQVVEGGPIYALKGGRLKSELKGLDAEVQELKQWMKGSEFYETKCIVTLHHQAEDSARPEIVMP</sequence>
<dbReference type="PANTHER" id="PTHR31760:SF0">
    <property type="entry name" value="S-ADENOSYL-L-METHIONINE-DEPENDENT METHYLTRANSFERASES SUPERFAMILY PROTEIN"/>
    <property type="match status" value="1"/>
</dbReference>
<dbReference type="NCBIfam" id="TIGR00138">
    <property type="entry name" value="rsmG_gidB"/>
    <property type="match status" value="1"/>
</dbReference>
<evidence type="ECO:0000256" key="1">
    <source>
        <dbReference type="ARBA" id="ARBA00022490"/>
    </source>
</evidence>
<keyword evidence="1 6" id="KW-0963">Cytoplasm</keyword>
<organism evidence="7">
    <name type="scientific">uncultured marine bacterium Ant39E11</name>
    <dbReference type="NCBI Taxonomy" id="360427"/>
    <lineage>
        <taxon>Bacteria</taxon>
        <taxon>environmental samples</taxon>
    </lineage>
</organism>
<comment type="function">
    <text evidence="6">Specifically methylates the N7 position of a guanine in 16S rRNA.</text>
</comment>
<dbReference type="HAMAP" id="MF_00074">
    <property type="entry name" value="16SrRNA_methyltr_G"/>
    <property type="match status" value="1"/>
</dbReference>
<comment type="similarity">
    <text evidence="6">Belongs to the methyltransferase superfamily. RNA methyltransferase RsmG family.</text>
</comment>
<dbReference type="InterPro" id="IPR003682">
    <property type="entry name" value="rRNA_ssu_MeTfrase_G"/>
</dbReference>
<dbReference type="GO" id="GO:0005829">
    <property type="term" value="C:cytosol"/>
    <property type="evidence" value="ECO:0007669"/>
    <property type="project" value="TreeGrafter"/>
</dbReference>
<feature type="binding site" evidence="6">
    <location>
        <position position="141"/>
    </location>
    <ligand>
        <name>S-adenosyl-L-methionine</name>
        <dbReference type="ChEBI" id="CHEBI:59789"/>
    </ligand>
</feature>
<comment type="subcellular location">
    <subcellularLocation>
        <location evidence="6">Cytoplasm</location>
    </subcellularLocation>
</comment>
<dbReference type="SUPFAM" id="SSF53335">
    <property type="entry name" value="S-adenosyl-L-methionine-dependent methyltransferases"/>
    <property type="match status" value="1"/>
</dbReference>
<protein>
    <recommendedName>
        <fullName evidence="6">Ribosomal RNA small subunit methyltransferase G</fullName>
        <ecNumber evidence="6">2.1.1.-</ecNumber>
    </recommendedName>
    <alternativeName>
        <fullName evidence="6">16S rRNA 7-methylguanosine methyltransferase</fullName>
        <shortName evidence="6">16S rRNA m7G methyltransferase</shortName>
    </alternativeName>
</protein>
<dbReference type="EC" id="2.1.1.-" evidence="6"/>
<proteinExistence type="inferred from homology"/>
<dbReference type="EMBL" id="DQ295241">
    <property type="protein sequence ID" value="ABC25386.1"/>
    <property type="molecule type" value="Genomic_DNA"/>
</dbReference>